<gene>
    <name evidence="1" type="ORF">CWB73_16690</name>
</gene>
<evidence type="ECO:0000313" key="2">
    <source>
        <dbReference type="Proteomes" id="UP000307362"/>
    </source>
</evidence>
<proteinExistence type="predicted"/>
<comment type="caution">
    <text evidence="1">The sequence shown here is derived from an EMBL/GenBank/DDBJ whole genome shotgun (WGS) entry which is preliminary data.</text>
</comment>
<reference evidence="1 2" key="1">
    <citation type="submission" date="2017-12" db="EMBL/GenBank/DDBJ databases">
        <authorList>
            <person name="Paulsen S."/>
            <person name="Gram L.K."/>
        </authorList>
    </citation>
    <scope>NUCLEOTIDE SEQUENCE [LARGE SCALE GENOMIC DNA]</scope>
    <source>
        <strain evidence="1 2">S1189</strain>
    </source>
</reference>
<dbReference type="Proteomes" id="UP000307362">
    <property type="component" value="Unassembled WGS sequence"/>
</dbReference>
<name>A0A5S3YR54_9GAMM</name>
<reference evidence="2" key="2">
    <citation type="submission" date="2019-06" db="EMBL/GenBank/DDBJ databases">
        <title>Co-occurence of chitin degradation, pigmentation and bioactivity in marine Pseudoalteromonas.</title>
        <authorList>
            <person name="Sonnenschein E.C."/>
            <person name="Bech P.K."/>
        </authorList>
    </citation>
    <scope>NUCLEOTIDE SEQUENCE [LARGE SCALE GENOMIC DNA]</scope>
    <source>
        <strain evidence="2">S1189</strain>
    </source>
</reference>
<protein>
    <submittedName>
        <fullName evidence="1">Uncharacterized protein</fullName>
    </submittedName>
</protein>
<evidence type="ECO:0000313" key="1">
    <source>
        <dbReference type="EMBL" id="TMP78449.1"/>
    </source>
</evidence>
<organism evidence="1 2">
    <name type="scientific">Pseudoalteromonas phenolica</name>
    <dbReference type="NCBI Taxonomy" id="161398"/>
    <lineage>
        <taxon>Bacteria</taxon>
        <taxon>Pseudomonadati</taxon>
        <taxon>Pseudomonadota</taxon>
        <taxon>Gammaproteobacteria</taxon>
        <taxon>Alteromonadales</taxon>
        <taxon>Pseudoalteromonadaceae</taxon>
        <taxon>Pseudoalteromonas</taxon>
    </lineage>
</organism>
<dbReference type="EMBL" id="PNCM01000039">
    <property type="protein sequence ID" value="TMP78449.1"/>
    <property type="molecule type" value="Genomic_DNA"/>
</dbReference>
<sequence>MKLHFVALGRAEKLVRSGQYDLMAPIFFAQDCDNFYISEPIVTHKPMVFSLSERNLFSESISDLAKYSIITF</sequence>
<dbReference type="AlphaFoldDB" id="A0A5S3YR54"/>
<dbReference type="RefSeq" id="WP_349304049.1">
    <property type="nucleotide sequence ID" value="NZ_PNCM01000039.1"/>
</dbReference>
<accession>A0A5S3YR54</accession>